<dbReference type="GeneID" id="62167396"/>
<gene>
    <name evidence="7" type="ORF">CkaCkLH20_11608</name>
</gene>
<dbReference type="RefSeq" id="XP_038740397.1">
    <property type="nucleotide sequence ID" value="XM_038894322.1"/>
</dbReference>
<dbReference type="OrthoDB" id="1535081at2759"/>
<dbReference type="SUPFAM" id="SSF53335">
    <property type="entry name" value="S-adenosyl-L-methionine-dependent methyltransferases"/>
    <property type="match status" value="1"/>
</dbReference>
<accession>A0A9P6HYY4</accession>
<keyword evidence="3" id="KW-0949">S-adenosyl-L-methionine</keyword>
<dbReference type="InterPro" id="IPR016461">
    <property type="entry name" value="COMT-like"/>
</dbReference>
<evidence type="ECO:0000256" key="1">
    <source>
        <dbReference type="ARBA" id="ARBA00022603"/>
    </source>
</evidence>
<comment type="caution">
    <text evidence="7">The sequence shown here is derived from an EMBL/GenBank/DDBJ whole genome shotgun (WGS) entry which is preliminary data.</text>
</comment>
<dbReference type="InterPro" id="IPR001077">
    <property type="entry name" value="COMT_C"/>
</dbReference>
<dbReference type="AlphaFoldDB" id="A0A9P6HYY4"/>
<name>A0A9P6HYY4_9PEZI</name>
<dbReference type="Proteomes" id="UP000781932">
    <property type="component" value="Unassembled WGS sequence"/>
</dbReference>
<feature type="domain" description="O-methyltransferase dimerisation" evidence="6">
    <location>
        <begin position="62"/>
        <end position="128"/>
    </location>
</feature>
<organism evidence="7 8">
    <name type="scientific">Colletotrichum karsti</name>
    <dbReference type="NCBI Taxonomy" id="1095194"/>
    <lineage>
        <taxon>Eukaryota</taxon>
        <taxon>Fungi</taxon>
        <taxon>Dikarya</taxon>
        <taxon>Ascomycota</taxon>
        <taxon>Pezizomycotina</taxon>
        <taxon>Sordariomycetes</taxon>
        <taxon>Hypocreomycetidae</taxon>
        <taxon>Glomerellales</taxon>
        <taxon>Glomerellaceae</taxon>
        <taxon>Colletotrichum</taxon>
        <taxon>Colletotrichum boninense species complex</taxon>
    </lineage>
</organism>
<evidence type="ECO:0000259" key="6">
    <source>
        <dbReference type="Pfam" id="PF08100"/>
    </source>
</evidence>
<dbReference type="SUPFAM" id="SSF46785">
    <property type="entry name" value="Winged helix' DNA-binding domain"/>
    <property type="match status" value="1"/>
</dbReference>
<dbReference type="PIRSF" id="PIRSF005739">
    <property type="entry name" value="O-mtase"/>
    <property type="match status" value="1"/>
</dbReference>
<feature type="active site" description="Proton acceptor" evidence="4">
    <location>
        <position position="289"/>
    </location>
</feature>
<dbReference type="PROSITE" id="PS51683">
    <property type="entry name" value="SAM_OMT_II"/>
    <property type="match status" value="1"/>
</dbReference>
<keyword evidence="1" id="KW-0489">Methyltransferase</keyword>
<evidence type="ECO:0000256" key="2">
    <source>
        <dbReference type="ARBA" id="ARBA00022679"/>
    </source>
</evidence>
<dbReference type="InterPro" id="IPR036388">
    <property type="entry name" value="WH-like_DNA-bd_sf"/>
</dbReference>
<keyword evidence="2" id="KW-0808">Transferase</keyword>
<dbReference type="PANTHER" id="PTHR43712:SF16">
    <property type="entry name" value="O-METHYLTRANSFERASE ELCB"/>
    <property type="match status" value="1"/>
</dbReference>
<dbReference type="GO" id="GO:0008171">
    <property type="term" value="F:O-methyltransferase activity"/>
    <property type="evidence" value="ECO:0007669"/>
    <property type="project" value="InterPro"/>
</dbReference>
<dbReference type="Pfam" id="PF08100">
    <property type="entry name" value="Dimerisation"/>
    <property type="match status" value="1"/>
</dbReference>
<dbReference type="PANTHER" id="PTHR43712">
    <property type="entry name" value="PUTATIVE (AFU_ORTHOLOGUE AFUA_4G14580)-RELATED"/>
    <property type="match status" value="1"/>
</dbReference>
<reference evidence="7" key="2">
    <citation type="submission" date="2020-11" db="EMBL/GenBank/DDBJ databases">
        <title>Whole genome sequencing of Colletotrichum sp.</title>
        <authorList>
            <person name="Li H."/>
        </authorList>
    </citation>
    <scope>NUCLEOTIDE SEQUENCE</scope>
    <source>
        <strain evidence="7">CkLH20</strain>
    </source>
</reference>
<evidence type="ECO:0000259" key="5">
    <source>
        <dbReference type="Pfam" id="PF00891"/>
    </source>
</evidence>
<dbReference type="EMBL" id="JAATWM020000049">
    <property type="protein sequence ID" value="KAF9870936.1"/>
    <property type="molecule type" value="Genomic_DNA"/>
</dbReference>
<protein>
    <submittedName>
        <fullName evidence="7">O-methyltransferase</fullName>
    </submittedName>
</protein>
<dbReference type="GO" id="GO:0032259">
    <property type="term" value="P:methylation"/>
    <property type="evidence" value="ECO:0007669"/>
    <property type="project" value="UniProtKB-KW"/>
</dbReference>
<dbReference type="InterPro" id="IPR029063">
    <property type="entry name" value="SAM-dependent_MTases_sf"/>
</dbReference>
<evidence type="ECO:0000256" key="4">
    <source>
        <dbReference type="PIRSR" id="PIRSR005739-1"/>
    </source>
</evidence>
<feature type="domain" description="O-methyltransferase C-terminal" evidence="5">
    <location>
        <begin position="155"/>
        <end position="357"/>
    </location>
</feature>
<evidence type="ECO:0000256" key="3">
    <source>
        <dbReference type="ARBA" id="ARBA00022691"/>
    </source>
</evidence>
<dbReference type="InterPro" id="IPR036390">
    <property type="entry name" value="WH_DNA-bd_sf"/>
</dbReference>
<evidence type="ECO:0000313" key="8">
    <source>
        <dbReference type="Proteomes" id="UP000781932"/>
    </source>
</evidence>
<evidence type="ECO:0000313" key="7">
    <source>
        <dbReference type="EMBL" id="KAF9870936.1"/>
    </source>
</evidence>
<sequence>MAITPDELPGLVSQLSALVNSPRQGGPTLEMERIAEKILYATRPLPSDPMHRMFPYVDLVLIRLFIDWKVFETIPLDGAISYAQLAKAVDADESILRRYASFLVSRHILVQEDGDRIAHTDVSKLYLPGRQEFNLFTFYYDEMFLSCVKKPEYYAHYGRQKTLWEIAHSRPERLKRVMEAMDTVQHGPMIARTYDFSWLREKLTDPQHQDRIAFVDVGGGKGHMIKDVMRGNPFMPANRMALEDRDEVMKEVAINREPELEGVKLQSHDFHKEQPIKNAFIYFICRCLHNYSDEVSGKMLTHISNAMAPDSRVVIAEMVMEDPPEPLQAMYDFTMIDIGGKERTAKGWSDLAASAGLKVSKIFGSSNEMKIVECVKI</sequence>
<dbReference type="Gene3D" id="3.40.50.150">
    <property type="entry name" value="Vaccinia Virus protein VP39"/>
    <property type="match status" value="1"/>
</dbReference>
<dbReference type="InterPro" id="IPR012967">
    <property type="entry name" value="COMT_dimerisation"/>
</dbReference>
<dbReference type="Pfam" id="PF00891">
    <property type="entry name" value="Methyltransf_2"/>
    <property type="match status" value="1"/>
</dbReference>
<keyword evidence="8" id="KW-1185">Reference proteome</keyword>
<reference evidence="7" key="1">
    <citation type="submission" date="2020-03" db="EMBL/GenBank/DDBJ databases">
        <authorList>
            <person name="He L."/>
        </authorList>
    </citation>
    <scope>NUCLEOTIDE SEQUENCE</scope>
    <source>
        <strain evidence="7">CkLH20</strain>
    </source>
</reference>
<dbReference type="Gene3D" id="1.10.10.10">
    <property type="entry name" value="Winged helix-like DNA-binding domain superfamily/Winged helix DNA-binding domain"/>
    <property type="match status" value="1"/>
</dbReference>
<proteinExistence type="predicted"/>